<feature type="transmembrane region" description="Helical" evidence="10">
    <location>
        <begin position="158"/>
        <end position="178"/>
    </location>
</feature>
<dbReference type="HOGENOM" id="CLU_781500_0_0_1"/>
<dbReference type="Proteomes" id="UP000009022">
    <property type="component" value="Unassembled WGS sequence"/>
</dbReference>
<dbReference type="PROSITE" id="PS00237">
    <property type="entry name" value="G_PROTEIN_RECEP_F1_1"/>
    <property type="match status" value="1"/>
</dbReference>
<feature type="transmembrane region" description="Helical" evidence="10">
    <location>
        <begin position="40"/>
        <end position="66"/>
    </location>
</feature>
<keyword evidence="7 9" id="KW-0675">Receptor</keyword>
<dbReference type="RefSeq" id="XP_002116684.1">
    <property type="nucleotide sequence ID" value="XM_002116648.1"/>
</dbReference>
<evidence type="ECO:0000313" key="12">
    <source>
        <dbReference type="EMBL" id="EDV20743.1"/>
    </source>
</evidence>
<keyword evidence="13" id="KW-1185">Reference proteome</keyword>
<dbReference type="PROSITE" id="PS50262">
    <property type="entry name" value="G_PROTEIN_RECEP_F1_2"/>
    <property type="match status" value="1"/>
</dbReference>
<evidence type="ECO:0000256" key="7">
    <source>
        <dbReference type="ARBA" id="ARBA00023170"/>
    </source>
</evidence>
<evidence type="ECO:0000256" key="8">
    <source>
        <dbReference type="ARBA" id="ARBA00023224"/>
    </source>
</evidence>
<dbReference type="InParanoid" id="B3S958"/>
<accession>B3S958</accession>
<feature type="transmembrane region" description="Helical" evidence="10">
    <location>
        <begin position="78"/>
        <end position="106"/>
    </location>
</feature>
<feature type="transmembrane region" description="Helical" evidence="10">
    <location>
        <begin position="118"/>
        <end position="137"/>
    </location>
</feature>
<dbReference type="PhylomeDB" id="B3S958"/>
<dbReference type="GO" id="GO:0004930">
    <property type="term" value="F:G protein-coupled receptor activity"/>
    <property type="evidence" value="ECO:0007669"/>
    <property type="project" value="UniProtKB-KW"/>
</dbReference>
<feature type="transmembrane region" description="Helical" evidence="10">
    <location>
        <begin position="297"/>
        <end position="315"/>
    </location>
</feature>
<gene>
    <name evidence="12" type="ORF">TRIADDRAFT_60707</name>
</gene>
<evidence type="ECO:0000256" key="2">
    <source>
        <dbReference type="ARBA" id="ARBA00022475"/>
    </source>
</evidence>
<dbReference type="FunFam" id="1.20.1070.10:FF:000688">
    <property type="entry name" value="Neuropeptide FF receptor 2"/>
    <property type="match status" value="1"/>
</dbReference>
<evidence type="ECO:0000256" key="9">
    <source>
        <dbReference type="RuleBase" id="RU000688"/>
    </source>
</evidence>
<keyword evidence="6 10" id="KW-0472">Membrane</keyword>
<feature type="transmembrane region" description="Helical" evidence="10">
    <location>
        <begin position="198"/>
        <end position="224"/>
    </location>
</feature>
<dbReference type="STRING" id="10228.B3S958"/>
<keyword evidence="5 9" id="KW-0297">G-protein coupled receptor</keyword>
<dbReference type="KEGG" id="tad:TRIADDRAFT_60707"/>
<evidence type="ECO:0000256" key="1">
    <source>
        <dbReference type="ARBA" id="ARBA00004651"/>
    </source>
</evidence>
<dbReference type="EMBL" id="DS985257">
    <property type="protein sequence ID" value="EDV20743.1"/>
    <property type="molecule type" value="Genomic_DNA"/>
</dbReference>
<dbReference type="PANTHER" id="PTHR24228:SF59">
    <property type="entry name" value="NEUROPEPTIDE RECEPTOR 15"/>
    <property type="match status" value="1"/>
</dbReference>
<dbReference type="PRINTS" id="PR00237">
    <property type="entry name" value="GPCRRHODOPSN"/>
</dbReference>
<evidence type="ECO:0000256" key="4">
    <source>
        <dbReference type="ARBA" id="ARBA00022989"/>
    </source>
</evidence>
<dbReference type="OMA" id="REYRWIS"/>
<protein>
    <recommendedName>
        <fullName evidence="11">G-protein coupled receptors family 1 profile domain-containing protein</fullName>
    </recommendedName>
</protein>
<reference evidence="12 13" key="1">
    <citation type="journal article" date="2008" name="Nature">
        <title>The Trichoplax genome and the nature of placozoans.</title>
        <authorList>
            <person name="Srivastava M."/>
            <person name="Begovic E."/>
            <person name="Chapman J."/>
            <person name="Putnam N.H."/>
            <person name="Hellsten U."/>
            <person name="Kawashima T."/>
            <person name="Kuo A."/>
            <person name="Mitros T."/>
            <person name="Salamov A."/>
            <person name="Carpenter M.L."/>
            <person name="Signorovitch A.Y."/>
            <person name="Moreno M.A."/>
            <person name="Kamm K."/>
            <person name="Grimwood J."/>
            <person name="Schmutz J."/>
            <person name="Shapiro H."/>
            <person name="Grigoriev I.V."/>
            <person name="Buss L.W."/>
            <person name="Schierwater B."/>
            <person name="Dellaporta S.L."/>
            <person name="Rokhsar D.S."/>
        </authorList>
    </citation>
    <scope>NUCLEOTIDE SEQUENCE [LARGE SCALE GENOMIC DNA]</scope>
    <source>
        <strain evidence="12 13">Grell-BS-1999</strain>
    </source>
</reference>
<keyword evidence="2" id="KW-1003">Cell membrane</keyword>
<comment type="similarity">
    <text evidence="9">Belongs to the G-protein coupled receptor 1 family.</text>
</comment>
<evidence type="ECO:0000256" key="3">
    <source>
        <dbReference type="ARBA" id="ARBA00022692"/>
    </source>
</evidence>
<evidence type="ECO:0000256" key="6">
    <source>
        <dbReference type="ARBA" id="ARBA00023136"/>
    </source>
</evidence>
<dbReference type="PANTHER" id="PTHR24228">
    <property type="entry name" value="B2 BRADYKININ RECEPTOR/ANGIOTENSIN II RECEPTOR"/>
    <property type="match status" value="1"/>
</dbReference>
<keyword evidence="4 10" id="KW-1133">Transmembrane helix</keyword>
<dbReference type="GeneID" id="6757897"/>
<organism evidence="12 13">
    <name type="scientific">Trichoplax adhaerens</name>
    <name type="common">Trichoplax reptans</name>
    <dbReference type="NCBI Taxonomy" id="10228"/>
    <lineage>
        <taxon>Eukaryota</taxon>
        <taxon>Metazoa</taxon>
        <taxon>Placozoa</taxon>
        <taxon>Uniplacotomia</taxon>
        <taxon>Trichoplacea</taxon>
        <taxon>Trichoplacidae</taxon>
        <taxon>Trichoplax</taxon>
    </lineage>
</organism>
<evidence type="ECO:0000259" key="11">
    <source>
        <dbReference type="PROSITE" id="PS50262"/>
    </source>
</evidence>
<dbReference type="GO" id="GO:0005886">
    <property type="term" value="C:plasma membrane"/>
    <property type="evidence" value="ECO:0007669"/>
    <property type="project" value="UniProtKB-SubCell"/>
</dbReference>
<keyword evidence="3 9" id="KW-0812">Transmembrane</keyword>
<dbReference type="InterPro" id="IPR017452">
    <property type="entry name" value="GPCR_Rhodpsn_7TM"/>
</dbReference>
<sequence>MDSLLVYSLRSTDRSSLNDSAMNMSGINDTMIMHLPTDMLIAFITITLLAFLGLTINTILIILMSYRKHTKTAADGLVIHLAICDLLTTIPTLIYCPIILAFNGIGWPIHIMSRLCKGVIFCLTTFYSVNVGTLTLMSIERYRAIIHPMKPRISGPKMAVLVIFLWLSVIIVPAIGVSNTEADLRTRYLCVLHGAHQHFVVILNFSYYVVVGYIIPACIMSYCYKMIIKKLKQTSLANKNNLRIESKREFQKNLAVKILIAVSIVFILTGIPLVIGLIIHIYMDTKLSHLTQNDRNIINSCTILFWILLQFAPLYNPMIHLAKKKNFWHTLYSKNNRVLPISHSTSPTSCYGLKI</sequence>
<dbReference type="SUPFAM" id="SSF81321">
    <property type="entry name" value="Family A G protein-coupled receptor-like"/>
    <property type="match status" value="1"/>
</dbReference>
<dbReference type="GO" id="GO:0007186">
    <property type="term" value="P:G protein-coupled receptor signaling pathway"/>
    <property type="evidence" value="ECO:0000318"/>
    <property type="project" value="GO_Central"/>
</dbReference>
<comment type="subcellular location">
    <subcellularLocation>
        <location evidence="1">Cell membrane</location>
        <topology evidence="1">Multi-pass membrane protein</topology>
    </subcellularLocation>
</comment>
<dbReference type="CTD" id="6757897"/>
<evidence type="ECO:0000256" key="10">
    <source>
        <dbReference type="SAM" id="Phobius"/>
    </source>
</evidence>
<dbReference type="AlphaFoldDB" id="B3S958"/>
<evidence type="ECO:0000313" key="13">
    <source>
        <dbReference type="Proteomes" id="UP000009022"/>
    </source>
</evidence>
<dbReference type="Gene3D" id="1.20.1070.10">
    <property type="entry name" value="Rhodopsin 7-helix transmembrane proteins"/>
    <property type="match status" value="1"/>
</dbReference>
<dbReference type="CDD" id="cd00637">
    <property type="entry name" value="7tm_classA_rhodopsin-like"/>
    <property type="match status" value="1"/>
</dbReference>
<evidence type="ECO:0000256" key="5">
    <source>
        <dbReference type="ARBA" id="ARBA00023040"/>
    </source>
</evidence>
<keyword evidence="8 9" id="KW-0807">Transducer</keyword>
<dbReference type="InterPro" id="IPR000276">
    <property type="entry name" value="GPCR_Rhodpsn"/>
</dbReference>
<dbReference type="Pfam" id="PF00001">
    <property type="entry name" value="7tm_1"/>
    <property type="match status" value="1"/>
</dbReference>
<dbReference type="OrthoDB" id="9946013at2759"/>
<dbReference type="eggNOG" id="KOG3656">
    <property type="taxonomic scope" value="Eukaryota"/>
</dbReference>
<name>B3S958_TRIAD</name>
<proteinExistence type="inferred from homology"/>
<feature type="transmembrane region" description="Helical" evidence="10">
    <location>
        <begin position="254"/>
        <end position="282"/>
    </location>
</feature>
<feature type="domain" description="G-protein coupled receptors family 1 profile" evidence="11">
    <location>
        <begin position="56"/>
        <end position="320"/>
    </location>
</feature>